<keyword evidence="2" id="KW-1185">Reference proteome</keyword>
<gene>
    <name evidence="1" type="ORF">MTR67_042870</name>
</gene>
<dbReference type="EMBL" id="CP133621">
    <property type="protein sequence ID" value="WMV49485.1"/>
    <property type="molecule type" value="Genomic_DNA"/>
</dbReference>
<organism evidence="1 2">
    <name type="scientific">Solanum verrucosum</name>
    <dbReference type="NCBI Taxonomy" id="315347"/>
    <lineage>
        <taxon>Eukaryota</taxon>
        <taxon>Viridiplantae</taxon>
        <taxon>Streptophyta</taxon>
        <taxon>Embryophyta</taxon>
        <taxon>Tracheophyta</taxon>
        <taxon>Spermatophyta</taxon>
        <taxon>Magnoliopsida</taxon>
        <taxon>eudicotyledons</taxon>
        <taxon>Gunneridae</taxon>
        <taxon>Pentapetalae</taxon>
        <taxon>asterids</taxon>
        <taxon>lamiids</taxon>
        <taxon>Solanales</taxon>
        <taxon>Solanaceae</taxon>
        <taxon>Solanoideae</taxon>
        <taxon>Solaneae</taxon>
        <taxon>Solanum</taxon>
    </lineage>
</organism>
<sequence>MSRTLVQERNKVSSVPAHKSKDFSVKFVTSIIPSWTMVQRTQIVAELLATQVVQVRSIQITLKSVPDLEFNRISAYLHDLGTQFSQKFNSQCLVVGIATLSFYFSQTTARAGGPSFITATPPQT</sequence>
<proteinExistence type="predicted"/>
<dbReference type="AlphaFoldDB" id="A0AAF0UPA1"/>
<evidence type="ECO:0000313" key="2">
    <source>
        <dbReference type="Proteomes" id="UP001234989"/>
    </source>
</evidence>
<reference evidence="1" key="1">
    <citation type="submission" date="2023-08" db="EMBL/GenBank/DDBJ databases">
        <title>A de novo genome assembly of Solanum verrucosum Schlechtendal, a Mexican diploid species geographically isolated from the other diploid A-genome species in potato relatives.</title>
        <authorList>
            <person name="Hosaka K."/>
        </authorList>
    </citation>
    <scope>NUCLEOTIDE SEQUENCE</scope>
    <source>
        <tissue evidence="1">Young leaves</tissue>
    </source>
</reference>
<evidence type="ECO:0000313" key="1">
    <source>
        <dbReference type="EMBL" id="WMV49485.1"/>
    </source>
</evidence>
<name>A0AAF0UPA1_SOLVR</name>
<dbReference type="Proteomes" id="UP001234989">
    <property type="component" value="Chromosome 10"/>
</dbReference>
<accession>A0AAF0UPA1</accession>
<protein>
    <submittedName>
        <fullName evidence="1">Uncharacterized protein</fullName>
    </submittedName>
</protein>